<evidence type="ECO:0000313" key="3">
    <source>
        <dbReference type="Proteomes" id="UP000249890"/>
    </source>
</evidence>
<feature type="signal peptide" evidence="1">
    <location>
        <begin position="1"/>
        <end position="24"/>
    </location>
</feature>
<dbReference type="AlphaFoldDB" id="A0A2Z2KIQ8"/>
<reference evidence="2 3" key="1">
    <citation type="submission" date="2017-06" db="EMBL/GenBank/DDBJ databases">
        <title>Complete genome sequence of Paenibacillus donghaensis KCTC 13049T isolated from East Sea sediment, South Korea.</title>
        <authorList>
            <person name="Jung B.K."/>
            <person name="Hong S.-J."/>
            <person name="Shin J.-H."/>
        </authorList>
    </citation>
    <scope>NUCLEOTIDE SEQUENCE [LARGE SCALE GENOMIC DNA]</scope>
    <source>
        <strain evidence="2 3">KCTC 13049</strain>
    </source>
</reference>
<evidence type="ECO:0000313" key="2">
    <source>
        <dbReference type="EMBL" id="ASA20772.1"/>
    </source>
</evidence>
<dbReference type="EMBL" id="CP021780">
    <property type="protein sequence ID" value="ASA20772.1"/>
    <property type="molecule type" value="Genomic_DNA"/>
</dbReference>
<dbReference type="PANTHER" id="PTHR43649">
    <property type="entry name" value="ARABINOSE-BINDING PROTEIN-RELATED"/>
    <property type="match status" value="1"/>
</dbReference>
<dbReference type="Gene3D" id="3.40.190.10">
    <property type="entry name" value="Periplasmic binding protein-like II"/>
    <property type="match status" value="1"/>
</dbReference>
<keyword evidence="1" id="KW-0732">Signal</keyword>
<dbReference type="Proteomes" id="UP000249890">
    <property type="component" value="Chromosome"/>
</dbReference>
<evidence type="ECO:0008006" key="4">
    <source>
        <dbReference type="Google" id="ProtNLM"/>
    </source>
</evidence>
<dbReference type="InterPro" id="IPR006059">
    <property type="entry name" value="SBP"/>
</dbReference>
<evidence type="ECO:0000256" key="1">
    <source>
        <dbReference type="SAM" id="SignalP"/>
    </source>
</evidence>
<keyword evidence="3" id="KW-1185">Reference proteome</keyword>
<dbReference type="PROSITE" id="PS51257">
    <property type="entry name" value="PROKAR_LIPOPROTEIN"/>
    <property type="match status" value="1"/>
</dbReference>
<dbReference type="RefSeq" id="WP_087914790.1">
    <property type="nucleotide sequence ID" value="NZ_CP021780.1"/>
</dbReference>
<organism evidence="2 3">
    <name type="scientific">Paenibacillus donghaensis</name>
    <dbReference type="NCBI Taxonomy" id="414771"/>
    <lineage>
        <taxon>Bacteria</taxon>
        <taxon>Bacillati</taxon>
        <taxon>Bacillota</taxon>
        <taxon>Bacilli</taxon>
        <taxon>Bacillales</taxon>
        <taxon>Paenibacillaceae</taxon>
        <taxon>Paenibacillus</taxon>
    </lineage>
</organism>
<proteinExistence type="predicted"/>
<dbReference type="Pfam" id="PF13416">
    <property type="entry name" value="SBP_bac_8"/>
    <property type="match status" value="1"/>
</dbReference>
<dbReference type="InterPro" id="IPR050490">
    <property type="entry name" value="Bact_solute-bd_prot1"/>
</dbReference>
<gene>
    <name evidence="2" type="ORF">B9T62_08230</name>
</gene>
<sequence>MKRKLMLMAAGVFLIALLTGCAGSGTHAAKEKEVIHLWHPLTGGDGDYFNEIVDRFNAVSQDYRVKVSVFKWDDYNAKLSNGIASDAGPELAVARNSFYSFLRAKDLTLDLTDAAHTAGIPWQDYNPLALSLVKEDERYYGSPIDTHPVVMFYNKDLLDRAGVLDPAGQPVFERSEAGFLEFLDKIAAVQPKGQYPLALPTYSKSAEHWYLWNTWYAQNGGTGLLNADFSAADINRKAFYTSAGMESKLFNHPYILPDDTDFTQTFVSGRAAIIITGVWATSKFMDQVPSLGAAAIPNLWNDQELYYGGSHVLIVPSNVMETSKQTGAAQFIKFFNENGLEWAKAGHVPVDTKIWTSKAYLDMPFRDLYTRLAGQLQYVEPQKDIFGIYENLLSPLMESVWRGKYTPQQGYEELTADLNFQLSY</sequence>
<name>A0A2Z2KIQ8_9BACL</name>
<protein>
    <recommendedName>
        <fullName evidence="4">ABC transporter substrate-binding protein</fullName>
    </recommendedName>
</protein>
<feature type="chain" id="PRO_5039276023" description="ABC transporter substrate-binding protein" evidence="1">
    <location>
        <begin position="25"/>
        <end position="424"/>
    </location>
</feature>
<dbReference type="KEGG" id="pdh:B9T62_08230"/>
<dbReference type="SUPFAM" id="SSF53850">
    <property type="entry name" value="Periplasmic binding protein-like II"/>
    <property type="match status" value="1"/>
</dbReference>
<dbReference type="PANTHER" id="PTHR43649:SF12">
    <property type="entry name" value="DIACETYLCHITOBIOSE BINDING PROTEIN DASA"/>
    <property type="match status" value="1"/>
</dbReference>
<accession>A0A2Z2KIQ8</accession>
<dbReference type="OrthoDB" id="9768630at2"/>